<dbReference type="eggNOG" id="COG2931">
    <property type="taxonomic scope" value="Bacteria"/>
</dbReference>
<dbReference type="AlphaFoldDB" id="F4KZK7"/>
<reference key="2">
    <citation type="submission" date="2011-04" db="EMBL/GenBank/DDBJ databases">
        <title>Complete sequence of chromosome of Haliscomenobacter hydrossis DSM 1100.</title>
        <authorList>
            <consortium name="US DOE Joint Genome Institute (JGI-PGF)"/>
            <person name="Lucas S."/>
            <person name="Han J."/>
            <person name="Lapidus A."/>
            <person name="Bruce D."/>
            <person name="Goodwin L."/>
            <person name="Pitluck S."/>
            <person name="Peters L."/>
            <person name="Kyrpides N."/>
            <person name="Mavromatis K."/>
            <person name="Ivanova N."/>
            <person name="Ovchinnikova G."/>
            <person name="Pagani I."/>
            <person name="Daligault H."/>
            <person name="Detter J.C."/>
            <person name="Han C."/>
            <person name="Land M."/>
            <person name="Hauser L."/>
            <person name="Markowitz V."/>
            <person name="Cheng J.-F."/>
            <person name="Hugenholtz P."/>
            <person name="Woyke T."/>
            <person name="Wu D."/>
            <person name="Verbarg S."/>
            <person name="Frueling A."/>
            <person name="Brambilla E."/>
            <person name="Klenk H.-P."/>
            <person name="Eisen J.A."/>
        </authorList>
    </citation>
    <scope>NUCLEOTIDE SEQUENCE</scope>
    <source>
        <strain>DSM 1100</strain>
    </source>
</reference>
<dbReference type="InterPro" id="IPR010895">
    <property type="entry name" value="CHRD"/>
</dbReference>
<feature type="region of interest" description="Disordered" evidence="1">
    <location>
        <begin position="101"/>
        <end position="128"/>
    </location>
</feature>
<dbReference type="PANTHER" id="PTHR46526:SF1">
    <property type="entry name" value="CHORDIN"/>
    <property type="match status" value="1"/>
</dbReference>
<dbReference type="STRING" id="760192.Halhy_1586"/>
<sequence length="1214" mass="126616">MKNMYTRILLLLMVGFLGKNNLHAQSTTLTLAASKDNTIFSEGSKSNGAGSYLFVGKTEATVNGIRRALLQFELESIPDNATITDVKLQLTGSKASGTGINAHRVNTTWGEGNSDASGEEGGGASPGTNDATWAFSTFNTKSWTTPGGDFVPASSATASVNAGSVSTWTGPNMVKDVQDWISGTASNFGWILIGDESTASSAVRLNSRNSGSGTPALVVTYTAPVVVDTVIFQATLTGRGETNPIPTLANGQVTAILIGDSLVVSGAFSGLTDSLAVNVSGGAHLHLGYAGQNGGIQIGLVSTPGVNPFSGSFDPAKNRFKLTPAQLTALNNRQLYVNVHSRKYPSGEIRGQLLRNAEAYYAANLMGSYENPVVMTQASGAVAIELRGNDIVLSGSFARLEGEFAADVGGGAHLHLGYAGQNGGIQIPLKATVNADLKGGIFEAQNNTFTLTADQLAALRSRRLYANVHTQKARSGEIRGQVVSNSTRAVFRGHLSGSNENPSVTTLASGMVIVEIVDTANIIVSGAFNNLEGDVAVNVGGGAHIHRGLAGENGGILRGVTFTTSANNRSGTLDAAANVLNIGGVEVQRMLSRGTYFNVHSLLYPSGELRGQLLPEKHVNFSAYLSGIFEVPEAVSRGSGAVKAELIGTELVVSGSFRNLGSALATDVGGGAHIHVGYAGASGGIQFPLTTTIDANALGGKFEAKNNTFTLTADQVNQLKARQLYVNVHSANQRSGELRSQLLHEATTYFVAPLSGASEGPAVNTSAAGMTVLEVNGGTGIVTGAFAGLSADFAADVAGGSHIHRGIAGSNGSIVKELKASILANNRSGVFTAADNTFAMTAGYIDTLRNRSHYANIHTSAFRGGEIRGQFLPLATAYFTATLSGENEVQPVTSTGNGALKLELSGSQLTVTGRFAGLRGTYATEVGSHIHSNTVGKNGPVIIPLKPTLDENQLGGTYAAVDNKYDLTADQLTALYSGGLYANVHSTFSRSGEVRGQILPEINRFPVAGNISFPPNGATLTLEGKSSTLLEPKWDAGTDKNQLAYIWELAADPAFALVAFRRNVADALSISLTYGAVDTLLASVGIPAGGSITLYHRVKASDGSLINASPTASVTLTRGVVTGTSDLTPGVSEMVVFPTLVEDQVNVRIRAEEAIDGLIWVSDAFGRRVVQRRIALPAQSLNLESIELGNLPAGNYFLSLMNNGRIATRRFMRK</sequence>
<dbReference type="NCBIfam" id="NF033679">
    <property type="entry name" value="DNRLRE_dom"/>
    <property type="match status" value="1"/>
</dbReference>
<dbReference type="Proteomes" id="UP000008461">
    <property type="component" value="Chromosome"/>
</dbReference>
<evidence type="ECO:0000313" key="4">
    <source>
        <dbReference type="EMBL" id="AEE49477.1"/>
    </source>
</evidence>
<dbReference type="PANTHER" id="PTHR46526">
    <property type="entry name" value="CHORDIN"/>
    <property type="match status" value="1"/>
</dbReference>
<reference evidence="4 5" key="1">
    <citation type="journal article" date="2011" name="Stand. Genomic Sci.">
        <title>Complete genome sequence of Haliscomenobacter hydrossis type strain (O).</title>
        <authorList>
            <consortium name="US DOE Joint Genome Institute (JGI-PGF)"/>
            <person name="Daligault H."/>
            <person name="Lapidus A."/>
            <person name="Zeytun A."/>
            <person name="Nolan M."/>
            <person name="Lucas S."/>
            <person name="Del Rio T.G."/>
            <person name="Tice H."/>
            <person name="Cheng J.F."/>
            <person name="Tapia R."/>
            <person name="Han C."/>
            <person name="Goodwin L."/>
            <person name="Pitluck S."/>
            <person name="Liolios K."/>
            <person name="Pagani I."/>
            <person name="Ivanova N."/>
            <person name="Huntemann M."/>
            <person name="Mavromatis K."/>
            <person name="Mikhailova N."/>
            <person name="Pati A."/>
            <person name="Chen A."/>
            <person name="Palaniappan K."/>
            <person name="Land M."/>
            <person name="Hauser L."/>
            <person name="Brambilla E.M."/>
            <person name="Rohde M."/>
            <person name="Verbarg S."/>
            <person name="Goker M."/>
            <person name="Bristow J."/>
            <person name="Eisen J.A."/>
            <person name="Markowitz V."/>
            <person name="Hugenholtz P."/>
            <person name="Kyrpides N.C."/>
            <person name="Klenk H.P."/>
            <person name="Woyke T."/>
        </authorList>
    </citation>
    <scope>NUCLEOTIDE SEQUENCE [LARGE SCALE GENOMIC DNA]</scope>
    <source>
        <strain evidence="5">ATCC 27775 / DSM 1100 / LMG 10767 / O</strain>
    </source>
</reference>
<gene>
    <name evidence="4" type="ordered locus">Halhy_1586</name>
</gene>
<dbReference type="GO" id="GO:0036122">
    <property type="term" value="F:BMP binding"/>
    <property type="evidence" value="ECO:0007669"/>
    <property type="project" value="TreeGrafter"/>
</dbReference>
<evidence type="ECO:0000259" key="3">
    <source>
        <dbReference type="PROSITE" id="PS50933"/>
    </source>
</evidence>
<dbReference type="EMBL" id="CP002691">
    <property type="protein sequence ID" value="AEE49477.1"/>
    <property type="molecule type" value="Genomic_DNA"/>
</dbReference>
<keyword evidence="2" id="KW-0732">Signal</keyword>
<protein>
    <submittedName>
        <fullName evidence="4">CHRD domain containing protein</fullName>
    </submittedName>
</protein>
<evidence type="ECO:0000256" key="2">
    <source>
        <dbReference type="SAM" id="SignalP"/>
    </source>
</evidence>
<dbReference type="SMART" id="SM00754">
    <property type="entry name" value="CHRD"/>
    <property type="match status" value="6"/>
</dbReference>
<dbReference type="OrthoDB" id="571052at2"/>
<name>F4KZK7_HALH1</name>
<evidence type="ECO:0000313" key="5">
    <source>
        <dbReference type="Proteomes" id="UP000008461"/>
    </source>
</evidence>
<feature type="domain" description="CHRD" evidence="3">
    <location>
        <begin position="617"/>
        <end position="747"/>
    </location>
</feature>
<dbReference type="HOGENOM" id="CLU_269340_0_0_10"/>
<feature type="domain" description="CHRD" evidence="3">
    <location>
        <begin position="875"/>
        <end position="1003"/>
    </location>
</feature>
<feature type="domain" description="CHRD" evidence="3">
    <location>
        <begin position="357"/>
        <end position="487"/>
    </location>
</feature>
<dbReference type="InterPro" id="IPR052278">
    <property type="entry name" value="Chordin-like_regulators"/>
</dbReference>
<dbReference type="PROSITE" id="PS50933">
    <property type="entry name" value="CHRD"/>
    <property type="match status" value="3"/>
</dbReference>
<feature type="signal peptide" evidence="2">
    <location>
        <begin position="1"/>
        <end position="24"/>
    </location>
</feature>
<proteinExistence type="predicted"/>
<evidence type="ECO:0000256" key="1">
    <source>
        <dbReference type="SAM" id="MobiDB-lite"/>
    </source>
</evidence>
<dbReference type="GO" id="GO:0005615">
    <property type="term" value="C:extracellular space"/>
    <property type="evidence" value="ECO:0007669"/>
    <property type="project" value="TreeGrafter"/>
</dbReference>
<dbReference type="Pfam" id="PF07452">
    <property type="entry name" value="CHRD"/>
    <property type="match status" value="6"/>
</dbReference>
<feature type="chain" id="PRO_5003317340" evidence="2">
    <location>
        <begin position="25"/>
        <end position="1214"/>
    </location>
</feature>
<dbReference type="KEGG" id="hhy:Halhy_1586"/>
<dbReference type="RefSeq" id="WP_013764031.1">
    <property type="nucleotide sequence ID" value="NC_015510.1"/>
</dbReference>
<organism evidence="4 5">
    <name type="scientific">Haliscomenobacter hydrossis (strain ATCC 27775 / DSM 1100 / LMG 10767 / O)</name>
    <dbReference type="NCBI Taxonomy" id="760192"/>
    <lineage>
        <taxon>Bacteria</taxon>
        <taxon>Pseudomonadati</taxon>
        <taxon>Bacteroidota</taxon>
        <taxon>Saprospiria</taxon>
        <taxon>Saprospirales</taxon>
        <taxon>Haliscomenobacteraceae</taxon>
        <taxon>Haliscomenobacter</taxon>
    </lineage>
</organism>
<accession>F4KZK7</accession>
<keyword evidence="5" id="KW-1185">Reference proteome</keyword>